<dbReference type="AlphaFoldDB" id="A0A0K1PB99"/>
<dbReference type="PATRIC" id="fig|1391653.3.peg.1245"/>
<dbReference type="OrthoDB" id="1524907at2"/>
<dbReference type="SUPFAM" id="SSF159894">
    <property type="entry name" value="YgaC/TfoX-N like"/>
    <property type="match status" value="1"/>
</dbReference>
<sequence length="152" mass="16041">MASRSDFVAYVLDQLEGLGPATSRAMFGGHGIYVEGAITGLVVDDILYLKVDDENRARFEARGSAPFSYEHKDTGKSVSMSYWRVPGEVLDDADALVEWARTSLEASLRSKKPAKAGAAKPAKPSAAKAAKAPAAKNAKSSAAKAPASKAKR</sequence>
<accession>A0A0K1PB99</accession>
<dbReference type="KEGG" id="vin:AKJ08_1195"/>
<gene>
    <name evidence="3" type="ORF">AKJ08_1195</name>
</gene>
<dbReference type="STRING" id="1391653.AKJ08_1195"/>
<dbReference type="RefSeq" id="WP_050725208.1">
    <property type="nucleotide sequence ID" value="NZ_CP012332.1"/>
</dbReference>
<evidence type="ECO:0000313" key="4">
    <source>
        <dbReference type="Proteomes" id="UP000055590"/>
    </source>
</evidence>
<dbReference type="InterPro" id="IPR047525">
    <property type="entry name" value="TfoX-like"/>
</dbReference>
<dbReference type="PANTHER" id="PTHR36121">
    <property type="entry name" value="PROTEIN SXY"/>
    <property type="match status" value="1"/>
</dbReference>
<dbReference type="Gene3D" id="3.30.1460.30">
    <property type="entry name" value="YgaC/TfoX-N like chaperone"/>
    <property type="match status" value="1"/>
</dbReference>
<reference evidence="3 4" key="1">
    <citation type="submission" date="2015-08" db="EMBL/GenBank/DDBJ databases">
        <authorList>
            <person name="Babu N.S."/>
            <person name="Beckwith C.J."/>
            <person name="Beseler K.G."/>
            <person name="Brison A."/>
            <person name="Carone J.V."/>
            <person name="Caskin T.P."/>
            <person name="Diamond M."/>
            <person name="Durham M.E."/>
            <person name="Foxe J.M."/>
            <person name="Go M."/>
            <person name="Henderson B.A."/>
            <person name="Jones I.B."/>
            <person name="McGettigan J.A."/>
            <person name="Micheletti S.J."/>
            <person name="Nasrallah M.E."/>
            <person name="Ortiz D."/>
            <person name="Piller C.R."/>
            <person name="Privatt S.R."/>
            <person name="Schneider S.L."/>
            <person name="Sharp S."/>
            <person name="Smith T.C."/>
            <person name="Stanton J.D."/>
            <person name="Ullery H.E."/>
            <person name="Wilson R.J."/>
            <person name="Serrano M.G."/>
            <person name="Buck G."/>
            <person name="Lee V."/>
            <person name="Wang Y."/>
            <person name="Carvalho R."/>
            <person name="Voegtly L."/>
            <person name="Shi R."/>
            <person name="Duckworth R."/>
            <person name="Johnson A."/>
            <person name="Loviza R."/>
            <person name="Walstead R."/>
            <person name="Shah Z."/>
            <person name="Kiflezghi M."/>
            <person name="Wade K."/>
            <person name="Ball S.L."/>
            <person name="Bradley K.W."/>
            <person name="Asai D.J."/>
            <person name="Bowman C.A."/>
            <person name="Russell D.A."/>
            <person name="Pope W.H."/>
            <person name="Jacobs-Sera D."/>
            <person name="Hendrix R.W."/>
            <person name="Hatfull G.F."/>
        </authorList>
    </citation>
    <scope>NUCLEOTIDE SEQUENCE [LARGE SCALE GENOMIC DNA]</scope>
    <source>
        <strain evidence="3 4">DSM 27710</strain>
    </source>
</reference>
<dbReference type="InterPro" id="IPR007076">
    <property type="entry name" value="TfoX_N"/>
</dbReference>
<name>A0A0K1PB99_9BACT</name>
<dbReference type="Proteomes" id="UP000055590">
    <property type="component" value="Chromosome"/>
</dbReference>
<protein>
    <submittedName>
        <fullName evidence="3">Regulator protein</fullName>
    </submittedName>
</protein>
<feature type="domain" description="TfoX N-terminal" evidence="2">
    <location>
        <begin position="13"/>
        <end position="106"/>
    </location>
</feature>
<dbReference type="PANTHER" id="PTHR36121:SF1">
    <property type="entry name" value="PROTEIN SXY"/>
    <property type="match status" value="1"/>
</dbReference>
<evidence type="ECO:0000256" key="1">
    <source>
        <dbReference type="SAM" id="MobiDB-lite"/>
    </source>
</evidence>
<feature type="region of interest" description="Disordered" evidence="1">
    <location>
        <begin position="106"/>
        <end position="152"/>
    </location>
</feature>
<evidence type="ECO:0000259" key="2">
    <source>
        <dbReference type="Pfam" id="PF04993"/>
    </source>
</evidence>
<feature type="compositionally biased region" description="Low complexity" evidence="1">
    <location>
        <begin position="115"/>
        <end position="152"/>
    </location>
</feature>
<evidence type="ECO:0000313" key="3">
    <source>
        <dbReference type="EMBL" id="AKU90808.1"/>
    </source>
</evidence>
<keyword evidence="4" id="KW-1185">Reference proteome</keyword>
<organism evidence="3 4">
    <name type="scientific">Vulgatibacter incomptus</name>
    <dbReference type="NCBI Taxonomy" id="1391653"/>
    <lineage>
        <taxon>Bacteria</taxon>
        <taxon>Pseudomonadati</taxon>
        <taxon>Myxococcota</taxon>
        <taxon>Myxococcia</taxon>
        <taxon>Myxococcales</taxon>
        <taxon>Cystobacterineae</taxon>
        <taxon>Vulgatibacteraceae</taxon>
        <taxon>Vulgatibacter</taxon>
    </lineage>
</organism>
<dbReference type="Pfam" id="PF04993">
    <property type="entry name" value="TfoX_N"/>
    <property type="match status" value="1"/>
</dbReference>
<dbReference type="EMBL" id="CP012332">
    <property type="protein sequence ID" value="AKU90808.1"/>
    <property type="molecule type" value="Genomic_DNA"/>
</dbReference>
<proteinExistence type="predicted"/>